<name>A0ABW6N4C0_9ACTN</name>
<organism evidence="1 2">
    <name type="scientific">Streptomyces tibetensis</name>
    <dbReference type="NCBI Taxonomy" id="2382123"/>
    <lineage>
        <taxon>Bacteria</taxon>
        <taxon>Bacillati</taxon>
        <taxon>Actinomycetota</taxon>
        <taxon>Actinomycetes</taxon>
        <taxon>Kitasatosporales</taxon>
        <taxon>Streptomycetaceae</taxon>
        <taxon>Streptomyces</taxon>
    </lineage>
</organism>
<protein>
    <submittedName>
        <fullName evidence="1">Uncharacterized protein</fullName>
    </submittedName>
</protein>
<sequence length="154" mass="15523">MAVAGLLAFLVLVLGLPKVLGMRRREHAELDTAARSLAAAFPGGAAVYPVRYGLGEPDGQPARSADSAWDLGPSRTGALAVDAELLQVRGTDGAALDLPLAEVQGAVLTASGVAWLPASVDVLLRSGEAIEFRSPNAAAITDALDGAGVPVATA</sequence>
<gene>
    <name evidence="1" type="ORF">ACFYQT_31810</name>
</gene>
<comment type="caution">
    <text evidence="1">The sequence shown here is derived from an EMBL/GenBank/DDBJ whole genome shotgun (WGS) entry which is preliminary data.</text>
</comment>
<reference evidence="1 2" key="1">
    <citation type="submission" date="2024-10" db="EMBL/GenBank/DDBJ databases">
        <title>The Natural Products Discovery Center: Release of the First 8490 Sequenced Strains for Exploring Actinobacteria Biosynthetic Diversity.</title>
        <authorList>
            <person name="Kalkreuter E."/>
            <person name="Kautsar S.A."/>
            <person name="Yang D."/>
            <person name="Bader C.D."/>
            <person name="Teijaro C.N."/>
            <person name="Fluegel L."/>
            <person name="Davis C.M."/>
            <person name="Simpson J.R."/>
            <person name="Lauterbach L."/>
            <person name="Steele A.D."/>
            <person name="Gui C."/>
            <person name="Meng S."/>
            <person name="Li G."/>
            <person name="Viehrig K."/>
            <person name="Ye F."/>
            <person name="Su P."/>
            <person name="Kiefer A.F."/>
            <person name="Nichols A."/>
            <person name="Cepeda A.J."/>
            <person name="Yan W."/>
            <person name="Fan B."/>
            <person name="Jiang Y."/>
            <person name="Adhikari A."/>
            <person name="Zheng C.-J."/>
            <person name="Schuster L."/>
            <person name="Cowan T.M."/>
            <person name="Smanski M.J."/>
            <person name="Chevrette M.G."/>
            <person name="De Carvalho L.P.S."/>
            <person name="Shen B."/>
        </authorList>
    </citation>
    <scope>NUCLEOTIDE SEQUENCE [LARGE SCALE GENOMIC DNA]</scope>
    <source>
        <strain evidence="1 2">NPDC005497</strain>
    </source>
</reference>
<proteinExistence type="predicted"/>
<keyword evidence="2" id="KW-1185">Reference proteome</keyword>
<dbReference type="EMBL" id="JBIAJP010000011">
    <property type="protein sequence ID" value="MFF0007999.1"/>
    <property type="molecule type" value="Genomic_DNA"/>
</dbReference>
<dbReference type="Proteomes" id="UP001601422">
    <property type="component" value="Unassembled WGS sequence"/>
</dbReference>
<dbReference type="RefSeq" id="WP_389833425.1">
    <property type="nucleotide sequence ID" value="NZ_JBIAJP010000011.1"/>
</dbReference>
<accession>A0ABW6N4C0</accession>
<evidence type="ECO:0000313" key="1">
    <source>
        <dbReference type="EMBL" id="MFF0007999.1"/>
    </source>
</evidence>
<evidence type="ECO:0000313" key="2">
    <source>
        <dbReference type="Proteomes" id="UP001601422"/>
    </source>
</evidence>